<dbReference type="AlphaFoldDB" id="A0A7X1CQA1"/>
<gene>
    <name evidence="2" type="primary">cas8a1</name>
    <name evidence="2" type="ORF">HCA69_10595</name>
</gene>
<comment type="caution">
    <text evidence="2">The sequence shown here is derived from an EMBL/GenBank/DDBJ whole genome shotgun (WGS) entry which is preliminary data.</text>
</comment>
<dbReference type="Proteomes" id="UP000535908">
    <property type="component" value="Unassembled WGS sequence"/>
</dbReference>
<feature type="domain" description="CRISPR-associated protein CXXC-CXXC" evidence="1">
    <location>
        <begin position="229"/>
        <end position="288"/>
    </location>
</feature>
<dbReference type="InterPro" id="IPR019121">
    <property type="entry name" value="CRISPR-assoc_CXXC-CXXC_dom"/>
</dbReference>
<dbReference type="NCBIfam" id="TIGR01908">
    <property type="entry name" value="cas_CXXC_CXXC"/>
    <property type="match status" value="1"/>
</dbReference>
<evidence type="ECO:0000259" key="1">
    <source>
        <dbReference type="Pfam" id="PF09706"/>
    </source>
</evidence>
<name>A0A7X1CQA1_9LIST</name>
<evidence type="ECO:0000313" key="2">
    <source>
        <dbReference type="EMBL" id="MBC1936817.1"/>
    </source>
</evidence>
<dbReference type="RefSeq" id="WP_185526287.1">
    <property type="nucleotide sequence ID" value="NZ_JAARWN010000010.1"/>
</dbReference>
<dbReference type="EMBL" id="JAARWN010000010">
    <property type="protein sequence ID" value="MBC1936817.1"/>
    <property type="molecule type" value="Genomic_DNA"/>
</dbReference>
<dbReference type="CDD" id="cd09754">
    <property type="entry name" value="Cas8a1_I-A"/>
    <property type="match status" value="1"/>
</dbReference>
<sequence length="561" mass="65089">MSEIECRANDWLFNAGLVGFINIVGKKNVRMEGQSVFFDEALLDGFEEKYFDYFIREYEETLSWYKIVSFKVEMEQHRKTDFADFDEKALDRLNDYIANVAKYYLKSASYASVYPLIDASVDPAQWGKNLAKVGQLKKKETFAEKRAEIIQEVKQVYPKLDQIIAFCESDKGKKYLAAKNVIYTVIKNGWNGVSFLNPQTKEKDCYVDYRDNFVAPVVEYRETDLEKAKFHCFTCNRPIKNLKLDLSFMNETGFDTARKTSHVWGFNNDIAVCPLCKMIYSCVPAGFTYVYGNGIFINDSVSAEALHEVNEKIRYEILHNHEDSLTQTSPYRALIEAITNQVEDKRHYELADIQVVRYENEKYRFNILSKRALNIFHDSKNALKMIQKCGFKEGTLNVNFYQETVRRLMNNENLFTFIHKAMYLKVTNVSNTYYHMGHVGSLLEINTNFLKEIEAMTEISKGRIWHINKCGNEFKKAYPEHKRGGFNYKMLNALKTNNRDAFMDIILNSYSYLGKTIPDFFLESFTSDETFKTVGYAFMVGVNGAIESDDKDKDGGNDNEK</sequence>
<dbReference type="InterPro" id="IPR010180">
    <property type="entry name" value="CRISPR-assoc_prot_CXXC-CXXC"/>
</dbReference>
<organism evidence="2 3">
    <name type="scientific">Listeria grandensis</name>
    <dbReference type="NCBI Taxonomy" id="1494963"/>
    <lineage>
        <taxon>Bacteria</taxon>
        <taxon>Bacillati</taxon>
        <taxon>Bacillota</taxon>
        <taxon>Bacilli</taxon>
        <taxon>Bacillales</taxon>
        <taxon>Listeriaceae</taxon>
        <taxon>Listeria</taxon>
    </lineage>
</organism>
<accession>A0A7X1CQA1</accession>
<evidence type="ECO:0000313" key="3">
    <source>
        <dbReference type="Proteomes" id="UP000535908"/>
    </source>
</evidence>
<proteinExistence type="predicted"/>
<reference evidence="2 3" key="1">
    <citation type="submission" date="2020-03" db="EMBL/GenBank/DDBJ databases">
        <title>Soil Listeria distribution.</title>
        <authorList>
            <person name="Liao J."/>
            <person name="Wiedmann M."/>
        </authorList>
    </citation>
    <scope>NUCLEOTIDE SEQUENCE [LARGE SCALE GENOMIC DNA]</scope>
    <source>
        <strain evidence="2 3">FSL L7-0741</strain>
    </source>
</reference>
<protein>
    <submittedName>
        <fullName evidence="2">Type I-B CRISPR-associated protein Cas8b1/Cst1</fullName>
    </submittedName>
</protein>
<dbReference type="Pfam" id="PF09706">
    <property type="entry name" value="Cas_CXXC_CXXC"/>
    <property type="match status" value="1"/>
</dbReference>